<evidence type="ECO:0000313" key="4">
    <source>
        <dbReference type="Proteomes" id="UP000623467"/>
    </source>
</evidence>
<keyword evidence="1" id="KW-0732">Signal</keyword>
<dbReference type="OrthoDB" id="9971254at2759"/>
<evidence type="ECO:0000313" key="3">
    <source>
        <dbReference type="EMBL" id="KAF7374149.1"/>
    </source>
</evidence>
<keyword evidence="4" id="KW-1185">Reference proteome</keyword>
<dbReference type="AlphaFoldDB" id="A0A8H6ZBE6"/>
<feature type="domain" description="DUF5648" evidence="2">
    <location>
        <begin position="50"/>
        <end position="184"/>
    </location>
</feature>
<sequence>MKISVISLFLATSAVVAQGSNLFTGPDESTTLDPRTGATCGDVSDLAPFAELYIPSETAHIYTIYNNNVTSVFTNPGTQYLGIVALIFSIQDPSTVPFYCLRNNAATAWLYTANETERSTALASGYMELFTAGYIYPSQICGSVPLYRLHLLGANSDYIYTTSVTDRENAITSGFTYEGIAGYVYDLLSCEVFHARTEFLI</sequence>
<protein>
    <recommendedName>
        <fullName evidence="2">DUF5648 domain-containing protein</fullName>
    </recommendedName>
</protein>
<name>A0A8H6ZBE6_9AGAR</name>
<reference evidence="3" key="1">
    <citation type="submission" date="2020-05" db="EMBL/GenBank/DDBJ databases">
        <title>Mycena genomes resolve the evolution of fungal bioluminescence.</title>
        <authorList>
            <person name="Tsai I.J."/>
        </authorList>
    </citation>
    <scope>NUCLEOTIDE SEQUENCE</scope>
    <source>
        <strain evidence="3">160909Yilan</strain>
    </source>
</reference>
<evidence type="ECO:0000256" key="1">
    <source>
        <dbReference type="SAM" id="SignalP"/>
    </source>
</evidence>
<dbReference type="InterPro" id="IPR043708">
    <property type="entry name" value="DUF5648"/>
</dbReference>
<dbReference type="Proteomes" id="UP000623467">
    <property type="component" value="Unassembled WGS sequence"/>
</dbReference>
<proteinExistence type="predicted"/>
<evidence type="ECO:0000259" key="2">
    <source>
        <dbReference type="Pfam" id="PF18885"/>
    </source>
</evidence>
<feature type="chain" id="PRO_5034983059" description="DUF5648 domain-containing protein" evidence="1">
    <location>
        <begin position="20"/>
        <end position="201"/>
    </location>
</feature>
<gene>
    <name evidence="3" type="ORF">MSAN_00296300</name>
</gene>
<dbReference type="Pfam" id="PF18885">
    <property type="entry name" value="DUF5648"/>
    <property type="match status" value="1"/>
</dbReference>
<feature type="signal peptide" evidence="1">
    <location>
        <begin position="1"/>
        <end position="19"/>
    </location>
</feature>
<organism evidence="3 4">
    <name type="scientific">Mycena sanguinolenta</name>
    <dbReference type="NCBI Taxonomy" id="230812"/>
    <lineage>
        <taxon>Eukaryota</taxon>
        <taxon>Fungi</taxon>
        <taxon>Dikarya</taxon>
        <taxon>Basidiomycota</taxon>
        <taxon>Agaricomycotina</taxon>
        <taxon>Agaricomycetes</taxon>
        <taxon>Agaricomycetidae</taxon>
        <taxon>Agaricales</taxon>
        <taxon>Marasmiineae</taxon>
        <taxon>Mycenaceae</taxon>
        <taxon>Mycena</taxon>
    </lineage>
</organism>
<dbReference type="EMBL" id="JACAZH010000002">
    <property type="protein sequence ID" value="KAF7374149.1"/>
    <property type="molecule type" value="Genomic_DNA"/>
</dbReference>
<comment type="caution">
    <text evidence="3">The sequence shown here is derived from an EMBL/GenBank/DDBJ whole genome shotgun (WGS) entry which is preliminary data.</text>
</comment>
<accession>A0A8H6ZBE6</accession>